<name>A0ABU3SG24_9HYPH</name>
<dbReference type="SUPFAM" id="SSF53597">
    <property type="entry name" value="Dihydrofolate reductase-like"/>
    <property type="match status" value="1"/>
</dbReference>
<dbReference type="Proteomes" id="UP001254257">
    <property type="component" value="Unassembled WGS sequence"/>
</dbReference>
<dbReference type="PRINTS" id="PR00070">
    <property type="entry name" value="DHFR"/>
</dbReference>
<reference evidence="10 11" key="1">
    <citation type="submission" date="2023-09" db="EMBL/GenBank/DDBJ databases">
        <title>Whole genome shotgun sequencing (WGS) of Bosea sp. ZW T0_25, isolated from stored onions (Allium cepa).</title>
        <authorList>
            <person name="Stoll D.A."/>
            <person name="Huch M."/>
        </authorList>
    </citation>
    <scope>NUCLEOTIDE SEQUENCE [LARGE SCALE GENOMIC DNA]</scope>
    <source>
        <strain evidence="10 11">ZW T0_25</strain>
    </source>
</reference>
<evidence type="ECO:0000256" key="4">
    <source>
        <dbReference type="ARBA" id="ARBA00022563"/>
    </source>
</evidence>
<comment type="pathway">
    <text evidence="1 8">Cofactor biosynthesis; tetrahydrofolate biosynthesis; 5,6,7,8-tetrahydrofolate from 7,8-dihydrofolate: step 1/1.</text>
</comment>
<keyword evidence="4 8" id="KW-0554">One-carbon metabolism</keyword>
<dbReference type="InterPro" id="IPR024072">
    <property type="entry name" value="DHFR-like_dom_sf"/>
</dbReference>
<dbReference type="PANTHER" id="PTHR48069:SF3">
    <property type="entry name" value="DIHYDROFOLATE REDUCTASE"/>
    <property type="match status" value="1"/>
</dbReference>
<proteinExistence type="inferred from homology"/>
<protein>
    <recommendedName>
        <fullName evidence="3 8">Dihydrofolate reductase</fullName>
        <ecNumber evidence="3 8">1.5.1.3</ecNumber>
    </recommendedName>
</protein>
<accession>A0ABU3SG24</accession>
<dbReference type="InterPro" id="IPR001796">
    <property type="entry name" value="DHFR_dom"/>
</dbReference>
<evidence type="ECO:0000256" key="8">
    <source>
        <dbReference type="PIRNR" id="PIRNR000194"/>
    </source>
</evidence>
<evidence type="ECO:0000256" key="3">
    <source>
        <dbReference type="ARBA" id="ARBA00012856"/>
    </source>
</evidence>
<sequence length="175" mass="18875">MSADGAKLPVVLVAAVADNGVIGSENSLIWRLKTDMRRFRALTMGCPIIMGRKTFLSIGKPLPGRHTVVLTRDPDFRAEGVEVATSLEEALALAQRLGAQKGASAVIIGGGSEIYALALPLVDRLELTFVHAAPEGDAEFPSWDRAAFRETSRSDHPASAEDEHAFSFASFERRI</sequence>
<comment type="catalytic activity">
    <reaction evidence="8">
        <text>(6S)-5,6,7,8-tetrahydrofolate + NADP(+) = 7,8-dihydrofolate + NADPH + H(+)</text>
        <dbReference type="Rhea" id="RHEA:15009"/>
        <dbReference type="ChEBI" id="CHEBI:15378"/>
        <dbReference type="ChEBI" id="CHEBI:57451"/>
        <dbReference type="ChEBI" id="CHEBI:57453"/>
        <dbReference type="ChEBI" id="CHEBI:57783"/>
        <dbReference type="ChEBI" id="CHEBI:58349"/>
        <dbReference type="EC" id="1.5.1.3"/>
    </reaction>
</comment>
<evidence type="ECO:0000256" key="5">
    <source>
        <dbReference type="ARBA" id="ARBA00022857"/>
    </source>
</evidence>
<keyword evidence="11" id="KW-1185">Reference proteome</keyword>
<keyword evidence="6 8" id="KW-0560">Oxidoreductase</keyword>
<comment type="function">
    <text evidence="7 8">Key enzyme in folate metabolism. Catalyzes an essential reaction for de novo glycine and purine synthesis, and for DNA precursor synthesis.</text>
</comment>
<dbReference type="PANTHER" id="PTHR48069">
    <property type="entry name" value="DIHYDROFOLATE REDUCTASE"/>
    <property type="match status" value="1"/>
</dbReference>
<dbReference type="PIRSF" id="PIRSF000194">
    <property type="entry name" value="DHFR"/>
    <property type="match status" value="1"/>
</dbReference>
<dbReference type="RefSeq" id="WP_316021443.1">
    <property type="nucleotide sequence ID" value="NZ_JAWDID010000083.1"/>
</dbReference>
<feature type="domain" description="DHFR" evidence="9">
    <location>
        <begin position="9"/>
        <end position="173"/>
    </location>
</feature>
<evidence type="ECO:0000313" key="11">
    <source>
        <dbReference type="Proteomes" id="UP001254257"/>
    </source>
</evidence>
<organism evidence="10 11">
    <name type="scientific">Bosea rubneri</name>
    <dbReference type="NCBI Taxonomy" id="3075434"/>
    <lineage>
        <taxon>Bacteria</taxon>
        <taxon>Pseudomonadati</taxon>
        <taxon>Pseudomonadota</taxon>
        <taxon>Alphaproteobacteria</taxon>
        <taxon>Hyphomicrobiales</taxon>
        <taxon>Boseaceae</taxon>
        <taxon>Bosea</taxon>
    </lineage>
</organism>
<evidence type="ECO:0000256" key="1">
    <source>
        <dbReference type="ARBA" id="ARBA00004903"/>
    </source>
</evidence>
<dbReference type="Pfam" id="PF00186">
    <property type="entry name" value="DHFR_1"/>
    <property type="match status" value="1"/>
</dbReference>
<dbReference type="PROSITE" id="PS51330">
    <property type="entry name" value="DHFR_2"/>
    <property type="match status" value="1"/>
</dbReference>
<gene>
    <name evidence="10" type="ORF">RKE40_28005</name>
</gene>
<dbReference type="EMBL" id="JAWDID010000083">
    <property type="protein sequence ID" value="MDU0343745.1"/>
    <property type="molecule type" value="Genomic_DNA"/>
</dbReference>
<evidence type="ECO:0000259" key="9">
    <source>
        <dbReference type="PROSITE" id="PS51330"/>
    </source>
</evidence>
<evidence type="ECO:0000256" key="7">
    <source>
        <dbReference type="ARBA" id="ARBA00025067"/>
    </source>
</evidence>
<keyword evidence="5 8" id="KW-0521">NADP</keyword>
<dbReference type="InterPro" id="IPR012259">
    <property type="entry name" value="DHFR"/>
</dbReference>
<evidence type="ECO:0000313" key="10">
    <source>
        <dbReference type="EMBL" id="MDU0343745.1"/>
    </source>
</evidence>
<comment type="caution">
    <text evidence="10">The sequence shown here is derived from an EMBL/GenBank/DDBJ whole genome shotgun (WGS) entry which is preliminary data.</text>
</comment>
<dbReference type="EC" id="1.5.1.3" evidence="3 8"/>
<dbReference type="Gene3D" id="3.40.430.10">
    <property type="entry name" value="Dihydrofolate Reductase, subunit A"/>
    <property type="match status" value="1"/>
</dbReference>
<dbReference type="CDD" id="cd00209">
    <property type="entry name" value="DHFR"/>
    <property type="match status" value="1"/>
</dbReference>
<comment type="similarity">
    <text evidence="2 8">Belongs to the dihydrofolate reductase family.</text>
</comment>
<evidence type="ECO:0000256" key="6">
    <source>
        <dbReference type="ARBA" id="ARBA00023002"/>
    </source>
</evidence>
<dbReference type="GO" id="GO:0004146">
    <property type="term" value="F:dihydrofolate reductase activity"/>
    <property type="evidence" value="ECO:0007669"/>
    <property type="project" value="UniProtKB-EC"/>
</dbReference>
<evidence type="ECO:0000256" key="2">
    <source>
        <dbReference type="ARBA" id="ARBA00009539"/>
    </source>
</evidence>